<feature type="compositionally biased region" description="Low complexity" evidence="1">
    <location>
        <begin position="467"/>
        <end position="480"/>
    </location>
</feature>
<dbReference type="OrthoDB" id="2133190at2759"/>
<dbReference type="InterPro" id="IPR052099">
    <property type="entry name" value="Regulatory_TF_Diverse"/>
</dbReference>
<feature type="compositionally biased region" description="Low complexity" evidence="1">
    <location>
        <begin position="161"/>
        <end position="182"/>
    </location>
</feature>
<feature type="region of interest" description="Disordered" evidence="1">
    <location>
        <begin position="1"/>
        <end position="67"/>
    </location>
</feature>
<name>W4JQM3_HETIT</name>
<evidence type="ECO:0000259" key="2">
    <source>
        <dbReference type="Pfam" id="PF00010"/>
    </source>
</evidence>
<gene>
    <name evidence="3" type="ORF">HETIRDRAFT_422476</name>
</gene>
<feature type="domain" description="BHLH" evidence="2">
    <location>
        <begin position="312"/>
        <end position="341"/>
    </location>
</feature>
<feature type="compositionally biased region" description="Low complexity" evidence="1">
    <location>
        <begin position="21"/>
        <end position="55"/>
    </location>
</feature>
<feature type="compositionally biased region" description="Polar residues" evidence="1">
    <location>
        <begin position="1"/>
        <end position="10"/>
    </location>
</feature>
<keyword evidence="4" id="KW-1185">Reference proteome</keyword>
<dbReference type="Gene3D" id="4.10.280.10">
    <property type="entry name" value="Helix-loop-helix DNA-binding domain"/>
    <property type="match status" value="1"/>
</dbReference>
<dbReference type="PANTHER" id="PTHR47336">
    <property type="entry name" value="TRANSCRIPTION FACTOR HMS1-RELATED"/>
    <property type="match status" value="1"/>
</dbReference>
<reference evidence="3 4" key="1">
    <citation type="journal article" date="2012" name="New Phytol.">
        <title>Insight into trade-off between wood decay and parasitism from the genome of a fungal forest pathogen.</title>
        <authorList>
            <person name="Olson A."/>
            <person name="Aerts A."/>
            <person name="Asiegbu F."/>
            <person name="Belbahri L."/>
            <person name="Bouzid O."/>
            <person name="Broberg A."/>
            <person name="Canback B."/>
            <person name="Coutinho P.M."/>
            <person name="Cullen D."/>
            <person name="Dalman K."/>
            <person name="Deflorio G."/>
            <person name="van Diepen L.T."/>
            <person name="Dunand C."/>
            <person name="Duplessis S."/>
            <person name="Durling M."/>
            <person name="Gonthier P."/>
            <person name="Grimwood J."/>
            <person name="Fossdal C.G."/>
            <person name="Hansson D."/>
            <person name="Henrissat B."/>
            <person name="Hietala A."/>
            <person name="Himmelstrand K."/>
            <person name="Hoffmeister D."/>
            <person name="Hogberg N."/>
            <person name="James T.Y."/>
            <person name="Karlsson M."/>
            <person name="Kohler A."/>
            <person name="Kues U."/>
            <person name="Lee Y.H."/>
            <person name="Lin Y.C."/>
            <person name="Lind M."/>
            <person name="Lindquist E."/>
            <person name="Lombard V."/>
            <person name="Lucas S."/>
            <person name="Lunden K."/>
            <person name="Morin E."/>
            <person name="Murat C."/>
            <person name="Park J."/>
            <person name="Raffaello T."/>
            <person name="Rouze P."/>
            <person name="Salamov A."/>
            <person name="Schmutz J."/>
            <person name="Solheim H."/>
            <person name="Stahlberg J."/>
            <person name="Velez H."/>
            <person name="de Vries R.P."/>
            <person name="Wiebenga A."/>
            <person name="Woodward S."/>
            <person name="Yakovlev I."/>
            <person name="Garbelotto M."/>
            <person name="Martin F."/>
            <person name="Grigoriev I.V."/>
            <person name="Stenlid J."/>
        </authorList>
    </citation>
    <scope>NUCLEOTIDE SEQUENCE [LARGE SCALE GENOMIC DNA]</scope>
    <source>
        <strain evidence="3 4">TC 32-1</strain>
    </source>
</reference>
<feature type="compositionally biased region" description="Low complexity" evidence="1">
    <location>
        <begin position="273"/>
        <end position="306"/>
    </location>
</feature>
<dbReference type="AlphaFoldDB" id="W4JQM3"/>
<dbReference type="InterPro" id="IPR036638">
    <property type="entry name" value="HLH_DNA-bd_sf"/>
</dbReference>
<dbReference type="STRING" id="747525.W4JQM3"/>
<dbReference type="SUPFAM" id="SSF47459">
    <property type="entry name" value="HLH, helix-loop-helix DNA-binding domain"/>
    <property type="match status" value="1"/>
</dbReference>
<proteinExistence type="predicted"/>
<dbReference type="RefSeq" id="XP_009552077.1">
    <property type="nucleotide sequence ID" value="XM_009553782.1"/>
</dbReference>
<dbReference type="InterPro" id="IPR011598">
    <property type="entry name" value="bHLH_dom"/>
</dbReference>
<dbReference type="PANTHER" id="PTHR47336:SF2">
    <property type="entry name" value="TRANSCRIPTION FACTOR HMS1-RELATED"/>
    <property type="match status" value="1"/>
</dbReference>
<feature type="compositionally biased region" description="Acidic residues" evidence="1">
    <location>
        <begin position="419"/>
        <end position="445"/>
    </location>
</feature>
<dbReference type="Proteomes" id="UP000030671">
    <property type="component" value="Unassembled WGS sequence"/>
</dbReference>
<feature type="region of interest" description="Disordered" evidence="1">
    <location>
        <begin position="413"/>
        <end position="501"/>
    </location>
</feature>
<organism evidence="3 4">
    <name type="scientific">Heterobasidion irregulare (strain TC 32-1)</name>
    <dbReference type="NCBI Taxonomy" id="747525"/>
    <lineage>
        <taxon>Eukaryota</taxon>
        <taxon>Fungi</taxon>
        <taxon>Dikarya</taxon>
        <taxon>Basidiomycota</taxon>
        <taxon>Agaricomycotina</taxon>
        <taxon>Agaricomycetes</taxon>
        <taxon>Russulales</taxon>
        <taxon>Bondarzewiaceae</taxon>
        <taxon>Heterobasidion</taxon>
        <taxon>Heterobasidion annosum species complex</taxon>
    </lineage>
</organism>
<dbReference type="Pfam" id="PF00010">
    <property type="entry name" value="HLH"/>
    <property type="match status" value="1"/>
</dbReference>
<protein>
    <recommendedName>
        <fullName evidence="2">BHLH domain-containing protein</fullName>
    </recommendedName>
</protein>
<evidence type="ECO:0000313" key="3">
    <source>
        <dbReference type="EMBL" id="ETW75828.1"/>
    </source>
</evidence>
<dbReference type="EMBL" id="KI925465">
    <property type="protein sequence ID" value="ETW75828.1"/>
    <property type="molecule type" value="Genomic_DNA"/>
</dbReference>
<feature type="region of interest" description="Disordered" evidence="1">
    <location>
        <begin position="161"/>
        <end position="200"/>
    </location>
</feature>
<dbReference type="GeneID" id="20673816"/>
<evidence type="ECO:0000256" key="1">
    <source>
        <dbReference type="SAM" id="MobiDB-lite"/>
    </source>
</evidence>
<feature type="compositionally biased region" description="Polar residues" evidence="1">
    <location>
        <begin position="225"/>
        <end position="236"/>
    </location>
</feature>
<dbReference type="HOGENOM" id="CLU_012408_0_0_1"/>
<dbReference type="KEGG" id="hir:HETIRDRAFT_422476"/>
<feature type="region of interest" description="Disordered" evidence="1">
    <location>
        <begin position="225"/>
        <end position="317"/>
    </location>
</feature>
<dbReference type="GO" id="GO:0046983">
    <property type="term" value="F:protein dimerization activity"/>
    <property type="evidence" value="ECO:0007669"/>
    <property type="project" value="InterPro"/>
</dbReference>
<dbReference type="InParanoid" id="W4JQM3"/>
<dbReference type="eggNOG" id="KOG2588">
    <property type="taxonomic scope" value="Eukaryota"/>
</dbReference>
<accession>W4JQM3</accession>
<sequence>MSSASSSTGSLDERAYAEDQMSMMSSSFDPSDPLSFLLSHVSHTDSSTEDTSSSSQGESPPADWSMFSNIWPTHEGIEEQSQAKFDPAMDFDFSLPMDMDFNGSMAVQPSDLHFDNKLFVEAALAAPTNPAMYSPESLALQYPMYADMVITASQAAQHLQSGPRRLSITSSSSSSGASLSPAMDHAVTTEPSSGANFEHPIDPAHELAQRVRLAAGVTLAVPVQGQTQHIPHSTEVQKLPIPRLARPTPPPSSSVKRSSPKPSPSPPILQDISVPSSAVSSPPGSDTTGSSPVSTPSATAPTPTTTVIGRPKTSHTTIERRYRTNLNARIQSLKNAVPALRVLDQKKDDGDVKDDVDDRGFADGVKVARKISKANRREARLKREQDGLRSLVSGLVGGPALLREWEREWTQRFGGAERDEVENDGSATDDEGDDGESEDGGDEEETGRARKKPKVSKPAPKKERSSKPTPSASASTATASGVVPEKRKRGRPRKVPIQPISPVDTSMAGLAVPMDVGTTEQRMMQNFAPAQAQAPAPQQYLLAAFAFFSFFNSPLTSSPPSYAHHSHSGSVLTSPSSYATTSVSRYAFGWQGLIQAFHLLVSALVFISIVFPLLPKTLRIGRLLSLTALRAGDLPTPPPSPTSETPLSSRKNDTFNRVALIDALSPSCHGRPDEAEQLRAALGVYPGAIGLVQGILKGWKRSGRGIERMQLEQRAWVRLGELVALNDSLRFSTRLSAYWGMISHTSSFSASTIDLVTLALIIYPFSHTKASALWAKASRARVVRPFERLVLDHMTVDEAASRLAQLRTSKISDTDVCRFPDYDRHSPLSVLATLLIREQVHRHAALLFVRTVLHESAEDGAPAHVYDAKKEHRQEQERRMCIEAGKSMGGRPAELAALLERIWQAGFVKHEDISQSPSEDQDDECDGEEAEIRTLITALVLYRRLFPSALVPFSGTGRGGISLILSPPPSPSRRNAKLHMALRVALDSEAFDYAGEDAGEMGAALDDARDRVVDMLVEADRAARVRRG</sequence>
<evidence type="ECO:0000313" key="4">
    <source>
        <dbReference type="Proteomes" id="UP000030671"/>
    </source>
</evidence>